<keyword evidence="4" id="KW-0539">Nucleus</keyword>
<dbReference type="PANTHER" id="PTHR34105:SF1">
    <property type="entry name" value="PROLINE-, GLUTAMIC ACID- AND LEUCINE-RICH PROTEIN 1"/>
    <property type="match status" value="1"/>
</dbReference>
<evidence type="ECO:0000256" key="5">
    <source>
        <dbReference type="SAM" id="MobiDB-lite"/>
    </source>
</evidence>
<comment type="similarity">
    <text evidence="2">Belongs to the RIX1/PELP1 family.</text>
</comment>
<dbReference type="GeneID" id="28976547"/>
<evidence type="ECO:0000313" key="7">
    <source>
        <dbReference type="EMBL" id="KPV76982.1"/>
    </source>
</evidence>
<feature type="compositionally biased region" description="Acidic residues" evidence="5">
    <location>
        <begin position="671"/>
        <end position="684"/>
    </location>
</feature>
<dbReference type="OrthoDB" id="20900at2759"/>
<dbReference type="GO" id="GO:0005634">
    <property type="term" value="C:nucleus"/>
    <property type="evidence" value="ECO:0007669"/>
    <property type="project" value="UniProtKB-SubCell"/>
</dbReference>
<feature type="region of interest" description="Disordered" evidence="5">
    <location>
        <begin position="761"/>
        <end position="780"/>
    </location>
</feature>
<evidence type="ECO:0000256" key="4">
    <source>
        <dbReference type="ARBA" id="ARBA00023242"/>
    </source>
</evidence>
<dbReference type="Proteomes" id="UP000053890">
    <property type="component" value="Unassembled WGS sequence"/>
</dbReference>
<evidence type="ECO:0000313" key="8">
    <source>
        <dbReference type="Proteomes" id="UP000053890"/>
    </source>
</evidence>
<name>A0A194S8R1_RHOGW</name>
<dbReference type="GO" id="GO:0006364">
    <property type="term" value="P:rRNA processing"/>
    <property type="evidence" value="ECO:0007669"/>
    <property type="project" value="TreeGrafter"/>
</dbReference>
<dbReference type="STRING" id="578459.A0A194S8R1"/>
<dbReference type="InterPro" id="IPR016024">
    <property type="entry name" value="ARM-type_fold"/>
</dbReference>
<feature type="compositionally biased region" description="Low complexity" evidence="5">
    <location>
        <begin position="705"/>
        <end position="714"/>
    </location>
</feature>
<protein>
    <recommendedName>
        <fullName evidence="3">Pre-rRNA-processing protein RIX1</fullName>
    </recommendedName>
</protein>
<dbReference type="Pfam" id="PF08167">
    <property type="entry name" value="RIX1"/>
    <property type="match status" value="1"/>
</dbReference>
<evidence type="ECO:0000256" key="3">
    <source>
        <dbReference type="ARBA" id="ARBA00021502"/>
    </source>
</evidence>
<dbReference type="EMBL" id="KQ474075">
    <property type="protein sequence ID" value="KPV76982.1"/>
    <property type="molecule type" value="Genomic_DNA"/>
</dbReference>
<feature type="compositionally biased region" description="Low complexity" evidence="5">
    <location>
        <begin position="796"/>
        <end position="815"/>
    </location>
</feature>
<dbReference type="AlphaFoldDB" id="A0A194S8R1"/>
<dbReference type="SUPFAM" id="SSF48371">
    <property type="entry name" value="ARM repeat"/>
    <property type="match status" value="1"/>
</dbReference>
<dbReference type="OMA" id="MLECAQS"/>
<comment type="subcellular location">
    <subcellularLocation>
        <location evidence="1">Nucleus</location>
    </subcellularLocation>
</comment>
<feature type="region of interest" description="Disordered" evidence="5">
    <location>
        <begin position="451"/>
        <end position="477"/>
    </location>
</feature>
<accession>A0A194S8R1</accession>
<feature type="region of interest" description="Disordered" evidence="5">
    <location>
        <begin position="664"/>
        <end position="714"/>
    </location>
</feature>
<gene>
    <name evidence="7" type="ORF">RHOBADRAFT_51955</name>
</gene>
<evidence type="ECO:0000259" key="6">
    <source>
        <dbReference type="Pfam" id="PF08167"/>
    </source>
</evidence>
<evidence type="ECO:0000256" key="2">
    <source>
        <dbReference type="ARBA" id="ARBA00010511"/>
    </source>
</evidence>
<dbReference type="InterPro" id="IPR012583">
    <property type="entry name" value="RIX1_N"/>
</dbReference>
<feature type="region of interest" description="Disordered" evidence="5">
    <location>
        <begin position="796"/>
        <end position="837"/>
    </location>
</feature>
<feature type="compositionally biased region" description="Acidic residues" evidence="5">
    <location>
        <begin position="816"/>
        <end position="826"/>
    </location>
</feature>
<sequence length="837" mass="86899">MTMATAALEHCLATSLATNDAVPANLAHLVSLLESQRILQQAEHHEGIHGPLLHRWHLRLVSLVAPVNPLQVRNAGFRLAHLSFQASTSLLVDAGKATLTAAVQVLNNPKADPDLFLAALELARLVLAKSTWHPEWARDNVGPQQVQKLVGALVHAANVEFSDVKLPCIAAIVSLIPLFPTALRPLAPSLHNLAVALIAEPAGHAAVVDQGAALFAALYLLAPKGKEGLREAWKTGVEALVGSIDALTTHVTAGVFAEDTTFNHTLSPLAMPPLASDAPTAALVRLESLTAVLLAVLRTPTTEKAGLVPLPLGALVELSTRLVSLSSLTPVRERTDPALLTSVLALVVPRTQLAGARLAAQLALASGPHLAPHAGAVLGALSATLNAYAPREPMRPVLSGAYALVVEQLGSGIDPDEAKKSLARVWRTVLEDIGGVAVEPVVVGAGAGAAGAAGKEAGKGGNGRKAKRQKTYDPSESMASRRVALDEVDMQIAERGLATLERLLRCPFSHFLPPALQLATARLLLYLSLSPSFSVVHPVASTSTSFYPSTSALSPLDIARQSPSFRRAVLAALVAALATSNCAPSGTHERAAEVFRRASLLSTDADARALALEGLALVRTFAHPAVPAQQPNAGLARVRHEAKGGWVGDELEWDRSAREFGIRVEERRADEDEDESDDEEDSGAEEGVNGARNGSGDAVRRRKTPPGTAAPPVVLAPAPAQTAFPATTAFAAPSFAASSAAKPAQQNGFAAFSAPAFGASATSGKVQLDEPASVHSFAPSTGVTVGTVDVETVPASASTAKASRAAAAKPATAAADSDEEDDEDEGMPMIDVGSEEE</sequence>
<dbReference type="PANTHER" id="PTHR34105">
    <property type="entry name" value="PROLINE-, GLUTAMIC ACID- AND LEUCINE-RICH PROTEIN 1"/>
    <property type="match status" value="1"/>
</dbReference>
<keyword evidence="8" id="KW-1185">Reference proteome</keyword>
<reference evidence="7 8" key="1">
    <citation type="journal article" date="2015" name="Front. Microbiol.">
        <title>Genome sequence of the plant growth promoting endophytic yeast Rhodotorula graminis WP1.</title>
        <authorList>
            <person name="Firrincieli A."/>
            <person name="Otillar R."/>
            <person name="Salamov A."/>
            <person name="Schmutz J."/>
            <person name="Khan Z."/>
            <person name="Redman R.S."/>
            <person name="Fleck N.D."/>
            <person name="Lindquist E."/>
            <person name="Grigoriev I.V."/>
            <person name="Doty S.L."/>
        </authorList>
    </citation>
    <scope>NUCLEOTIDE SEQUENCE [LARGE SCALE GENOMIC DNA]</scope>
    <source>
        <strain evidence="7 8">WP1</strain>
    </source>
</reference>
<proteinExistence type="inferred from homology"/>
<evidence type="ECO:0000256" key="1">
    <source>
        <dbReference type="ARBA" id="ARBA00004123"/>
    </source>
</evidence>
<dbReference type="RefSeq" id="XP_018273031.1">
    <property type="nucleotide sequence ID" value="XM_018416099.1"/>
</dbReference>
<feature type="domain" description="Pre-rRNA-processing protein RIX1 N-terminal" evidence="6">
    <location>
        <begin position="12"/>
        <end position="201"/>
    </location>
</feature>
<organism evidence="7 8">
    <name type="scientific">Rhodotorula graminis (strain WP1)</name>
    <dbReference type="NCBI Taxonomy" id="578459"/>
    <lineage>
        <taxon>Eukaryota</taxon>
        <taxon>Fungi</taxon>
        <taxon>Dikarya</taxon>
        <taxon>Basidiomycota</taxon>
        <taxon>Pucciniomycotina</taxon>
        <taxon>Microbotryomycetes</taxon>
        <taxon>Sporidiobolales</taxon>
        <taxon>Sporidiobolaceae</taxon>
        <taxon>Rhodotorula</taxon>
    </lineage>
</organism>